<dbReference type="AlphaFoldDB" id="A0A1F5N7U8"/>
<proteinExistence type="predicted"/>
<gene>
    <name evidence="1" type="ORF">A2717_03800</name>
</gene>
<dbReference type="Proteomes" id="UP000177610">
    <property type="component" value="Unassembled WGS sequence"/>
</dbReference>
<evidence type="ECO:0000313" key="1">
    <source>
        <dbReference type="EMBL" id="OGE73725.1"/>
    </source>
</evidence>
<protein>
    <submittedName>
        <fullName evidence="1">Uncharacterized protein</fullName>
    </submittedName>
</protein>
<accession>A0A1F5N7U8</accession>
<name>A0A1F5N7U8_9BACT</name>
<reference evidence="1 2" key="1">
    <citation type="journal article" date="2016" name="Nat. Commun.">
        <title>Thousands of microbial genomes shed light on interconnected biogeochemical processes in an aquifer system.</title>
        <authorList>
            <person name="Anantharaman K."/>
            <person name="Brown C.T."/>
            <person name="Hug L.A."/>
            <person name="Sharon I."/>
            <person name="Castelle C.J."/>
            <person name="Probst A.J."/>
            <person name="Thomas B.C."/>
            <person name="Singh A."/>
            <person name="Wilkins M.J."/>
            <person name="Karaoz U."/>
            <person name="Brodie E.L."/>
            <person name="Williams K.H."/>
            <person name="Hubbard S.S."/>
            <person name="Banfield J.F."/>
        </authorList>
    </citation>
    <scope>NUCLEOTIDE SEQUENCE [LARGE SCALE GENOMIC DNA]</scope>
</reference>
<sequence>MAKFDYNKILQWLAYILKCPVCGQKYNADQTKVIDSGEDKPVNSRSLLVHTDCERCKSSVVFSIAIDGPEIFSIGMVTDLTSQDTSKFKNREPITSDEVLATHEFLRTFDGDFKSALRK</sequence>
<evidence type="ECO:0000313" key="2">
    <source>
        <dbReference type="Proteomes" id="UP000177610"/>
    </source>
</evidence>
<organism evidence="1 2">
    <name type="scientific">Candidatus Doudnabacteria bacterium RIFCSPHIGHO2_01_FULL_41_86</name>
    <dbReference type="NCBI Taxonomy" id="1817821"/>
    <lineage>
        <taxon>Bacteria</taxon>
        <taxon>Candidatus Doudnaibacteriota</taxon>
    </lineage>
</organism>
<comment type="caution">
    <text evidence="1">The sequence shown here is derived from an EMBL/GenBank/DDBJ whole genome shotgun (WGS) entry which is preliminary data.</text>
</comment>
<dbReference type="EMBL" id="MFEH01000005">
    <property type="protein sequence ID" value="OGE73725.1"/>
    <property type="molecule type" value="Genomic_DNA"/>
</dbReference>
<dbReference type="STRING" id="1817821.A2717_03800"/>